<accession>A0A067PPL7</accession>
<dbReference type="Gene3D" id="3.80.10.10">
    <property type="entry name" value="Ribonuclease Inhibitor"/>
    <property type="match status" value="1"/>
</dbReference>
<keyword evidence="3" id="KW-1185">Reference proteome</keyword>
<dbReference type="InterPro" id="IPR001810">
    <property type="entry name" value="F-box_dom"/>
</dbReference>
<dbReference type="AlphaFoldDB" id="A0A067PPL7"/>
<evidence type="ECO:0000259" key="1">
    <source>
        <dbReference type="PROSITE" id="PS50181"/>
    </source>
</evidence>
<evidence type="ECO:0000313" key="3">
    <source>
        <dbReference type="Proteomes" id="UP000027265"/>
    </source>
</evidence>
<organism evidence="2 3">
    <name type="scientific">Jaapia argillacea MUCL 33604</name>
    <dbReference type="NCBI Taxonomy" id="933084"/>
    <lineage>
        <taxon>Eukaryota</taxon>
        <taxon>Fungi</taxon>
        <taxon>Dikarya</taxon>
        <taxon>Basidiomycota</taxon>
        <taxon>Agaricomycotina</taxon>
        <taxon>Agaricomycetes</taxon>
        <taxon>Agaricomycetidae</taxon>
        <taxon>Jaapiales</taxon>
        <taxon>Jaapiaceae</taxon>
        <taxon>Jaapia</taxon>
    </lineage>
</organism>
<proteinExistence type="predicted"/>
<dbReference type="PROSITE" id="PS50181">
    <property type="entry name" value="FBOX"/>
    <property type="match status" value="1"/>
</dbReference>
<protein>
    <recommendedName>
        <fullName evidence="1">F-box domain-containing protein</fullName>
    </recommendedName>
</protein>
<name>A0A067PPL7_9AGAM</name>
<sequence length="427" mass="48283">MSLDSSNAVKFSVFNLAQEVIDQIIDFVDAPSDVRALALTCRRFKSILIPHHTHYRSFHLSLLQHDILDSFINRPALARNVRDLRVELVSTDATDSALRLGEEKLALAIKHMRNLVSFYSSYHPSSNKDLVWDSLRTSCPRLSSIRGHDFNLHNSKLFEIRYLEKFNLVFSPLSPPDMTLFRAGADRIIECFLGCPNLSELKVSHGPGNLLGADNLLRLANWAKLTTLHLHGLNLDAAVLSSFLSRHPTIRSLSLSPCRLETLAVECLPQLRRLAIVGNQYLWMSMDDVFRDACWPHLVDLTLKHAKCSEDIFTPFLVRHPTLVDLCLDDFRGLGELVAGTLPRLTDKQGNHEDALIICRTCCPLKTLDGLDADEIIMDPMRVMVDSECVSETLETVDLQRDEYVVKEVTDAIADLGIKWDIEWICK</sequence>
<dbReference type="OrthoDB" id="2913196at2759"/>
<gene>
    <name evidence="2" type="ORF">JAAARDRAFT_207810</name>
</gene>
<feature type="domain" description="F-box" evidence="1">
    <location>
        <begin position="10"/>
        <end position="58"/>
    </location>
</feature>
<dbReference type="HOGENOM" id="CLU_046444_1_0_1"/>
<dbReference type="Proteomes" id="UP000027265">
    <property type="component" value="Unassembled WGS sequence"/>
</dbReference>
<dbReference type="SUPFAM" id="SSF52047">
    <property type="entry name" value="RNI-like"/>
    <property type="match status" value="1"/>
</dbReference>
<reference evidence="3" key="1">
    <citation type="journal article" date="2014" name="Proc. Natl. Acad. Sci. U.S.A.">
        <title>Extensive sampling of basidiomycete genomes demonstrates inadequacy of the white-rot/brown-rot paradigm for wood decay fungi.</title>
        <authorList>
            <person name="Riley R."/>
            <person name="Salamov A.A."/>
            <person name="Brown D.W."/>
            <person name="Nagy L.G."/>
            <person name="Floudas D."/>
            <person name="Held B.W."/>
            <person name="Levasseur A."/>
            <person name="Lombard V."/>
            <person name="Morin E."/>
            <person name="Otillar R."/>
            <person name="Lindquist E.A."/>
            <person name="Sun H."/>
            <person name="LaButti K.M."/>
            <person name="Schmutz J."/>
            <person name="Jabbour D."/>
            <person name="Luo H."/>
            <person name="Baker S.E."/>
            <person name="Pisabarro A.G."/>
            <person name="Walton J.D."/>
            <person name="Blanchette R.A."/>
            <person name="Henrissat B."/>
            <person name="Martin F."/>
            <person name="Cullen D."/>
            <person name="Hibbett D.S."/>
            <person name="Grigoriev I.V."/>
        </authorList>
    </citation>
    <scope>NUCLEOTIDE SEQUENCE [LARGE SCALE GENOMIC DNA]</scope>
    <source>
        <strain evidence="3">MUCL 33604</strain>
    </source>
</reference>
<evidence type="ECO:0000313" key="2">
    <source>
        <dbReference type="EMBL" id="KDQ56729.1"/>
    </source>
</evidence>
<dbReference type="EMBL" id="KL197721">
    <property type="protein sequence ID" value="KDQ56729.1"/>
    <property type="molecule type" value="Genomic_DNA"/>
</dbReference>
<dbReference type="InterPro" id="IPR032675">
    <property type="entry name" value="LRR_dom_sf"/>
</dbReference>
<dbReference type="InParanoid" id="A0A067PPL7"/>